<evidence type="ECO:0000313" key="2">
    <source>
        <dbReference type="Proteomes" id="UP000693946"/>
    </source>
</evidence>
<organism evidence="1 2">
    <name type="scientific">Solea senegalensis</name>
    <name type="common">Senegalese sole</name>
    <dbReference type="NCBI Taxonomy" id="28829"/>
    <lineage>
        <taxon>Eukaryota</taxon>
        <taxon>Metazoa</taxon>
        <taxon>Chordata</taxon>
        <taxon>Craniata</taxon>
        <taxon>Vertebrata</taxon>
        <taxon>Euteleostomi</taxon>
        <taxon>Actinopterygii</taxon>
        <taxon>Neopterygii</taxon>
        <taxon>Teleostei</taxon>
        <taxon>Neoteleostei</taxon>
        <taxon>Acanthomorphata</taxon>
        <taxon>Carangaria</taxon>
        <taxon>Pleuronectiformes</taxon>
        <taxon>Pleuronectoidei</taxon>
        <taxon>Soleidae</taxon>
        <taxon>Solea</taxon>
    </lineage>
</organism>
<dbReference type="Pfam" id="PF24569">
    <property type="entry name" value="CFAP161"/>
    <property type="match status" value="1"/>
</dbReference>
<name>A0AAV6T1N8_SOLSE</name>
<reference evidence="1 2" key="1">
    <citation type="journal article" date="2021" name="Sci. Rep.">
        <title>Chromosome anchoring in Senegalese sole (Solea senegalensis) reveals sex-associated markers and genome rearrangements in flatfish.</title>
        <authorList>
            <person name="Guerrero-Cozar I."/>
            <person name="Gomez-Garrido J."/>
            <person name="Berbel C."/>
            <person name="Martinez-Blanch J.F."/>
            <person name="Alioto T."/>
            <person name="Claros M.G."/>
            <person name="Gagnaire P.A."/>
            <person name="Manchado M."/>
        </authorList>
    </citation>
    <scope>NUCLEOTIDE SEQUENCE [LARGE SCALE GENOMIC DNA]</scope>
    <source>
        <strain evidence="1">Sse05_10M</strain>
    </source>
</reference>
<dbReference type="PANTHER" id="PTHR24274:SF1">
    <property type="entry name" value="CILIA- AND FLAGELLA-ASSOCIATED PROTEIN 161"/>
    <property type="match status" value="1"/>
</dbReference>
<dbReference type="Proteomes" id="UP000693946">
    <property type="component" value="Linkage Group LG10"/>
</dbReference>
<dbReference type="GO" id="GO:0031514">
    <property type="term" value="C:motile cilium"/>
    <property type="evidence" value="ECO:0007669"/>
    <property type="project" value="TreeGrafter"/>
</dbReference>
<accession>A0AAV6T1N8</accession>
<comment type="caution">
    <text evidence="1">The sequence shown here is derived from an EMBL/GenBank/DDBJ whole genome shotgun (WGS) entry which is preliminary data.</text>
</comment>
<evidence type="ECO:0000313" key="1">
    <source>
        <dbReference type="EMBL" id="KAG7523273.1"/>
    </source>
</evidence>
<dbReference type="InterPro" id="IPR055325">
    <property type="entry name" value="CF161"/>
</dbReference>
<sequence>MAQKRTYQPKVKIGNWTEDQQLEEVNLSVTTDGNVHIGDVVMLVNAGGGNRECSAVSINTDIDRLIKFPSTTIQTPCEVCAGRIIQPCTRTAFIITSVDDSPEGSTLYYEQTFALKTTSGFARGLYLTSDLRSFQKYAKKSRLQEVNLVEDTSYLSWWKIEYFNPQERLEFEGQPVPANVNVVIKHCKTNRALAVLSDHIIWTACGREYELTAHTFLDSHKAEQDTNHWMLCTSAPVGGRLLIPNHSKLADDDNNTELTQENLD</sequence>
<keyword evidence="1" id="KW-0282">Flagellum</keyword>
<dbReference type="GO" id="GO:0060271">
    <property type="term" value="P:cilium assembly"/>
    <property type="evidence" value="ECO:0007669"/>
    <property type="project" value="TreeGrafter"/>
</dbReference>
<keyword evidence="1" id="KW-0966">Cell projection</keyword>
<dbReference type="EMBL" id="JAGKHQ010000002">
    <property type="protein sequence ID" value="KAG7523273.1"/>
    <property type="molecule type" value="Genomic_DNA"/>
</dbReference>
<keyword evidence="1" id="KW-0969">Cilium</keyword>
<gene>
    <name evidence="1" type="ORF">JOB18_043066</name>
</gene>
<proteinExistence type="predicted"/>
<dbReference type="AlphaFoldDB" id="A0AAV6T1N8"/>
<dbReference type="PANTHER" id="PTHR24274">
    <property type="entry name" value="CILIA- AND FLAGELLA-ASSOCIATED PROTEIN 161"/>
    <property type="match status" value="1"/>
</dbReference>
<protein>
    <submittedName>
        <fullName evidence="1">Cilia-and flagella-associated protein 161</fullName>
    </submittedName>
</protein>
<keyword evidence="2" id="KW-1185">Reference proteome</keyword>